<dbReference type="EMBL" id="QLMC01000001">
    <property type="protein sequence ID" value="RAK02287.1"/>
    <property type="molecule type" value="Genomic_DNA"/>
</dbReference>
<feature type="domain" description="Neutral/alkaline non-lysosomal ceramidase N-terminal" evidence="1">
    <location>
        <begin position="17"/>
        <end position="241"/>
    </location>
</feature>
<gene>
    <name evidence="2" type="ORF">LX87_00407</name>
</gene>
<evidence type="ECO:0000259" key="1">
    <source>
        <dbReference type="Pfam" id="PF04734"/>
    </source>
</evidence>
<name>A0A327X5H3_LARAB</name>
<dbReference type="Proteomes" id="UP000248790">
    <property type="component" value="Unassembled WGS sequence"/>
</dbReference>
<sequence>MNAPLYPTFEQSAFAGLIGVAQEDVTPPVGIYARNWGAATHEAAEGIHRPLMLSCVTFQTTPDEPPLVLIGADLGWWRSADDERFLRNGILKALSLDESRLMFCLSHTHAGPSLSRDDAPKAGGHLVEPYLQLIQERTIRAIQTALAGAQPATLTWAYGTCALAVNRDLPDREKDRYICGLNPEKSADDTLLVGRIADGQDRVLGTIVNYACHPTTLAWENRLISPDYIGAMREVVEQATHAPCLFMQGASGELSPREQYVGDVRIADTYGRQLGYAVLSTLEAVLPTQTRLSFAGVVESGAPLAIWKKEPYAPSTTLRAERVEVELPLKPLPSLAEIEKEWAACGDNVLKERLWRKRGIRKTVGDGEVTKMPLWVWHVGDSILVGQPNEAYSAFQQQLRARFVPKAVAVMNIVNGSTGYLPPEDLYGDDLYTVWQTPFAQGSLELLIESAIQTTRNLTRHEPLNA</sequence>
<dbReference type="AlphaFoldDB" id="A0A327X5H3"/>
<organism evidence="2 3">
    <name type="scientific">Larkinella arboricola</name>
    <dbReference type="NCBI Taxonomy" id="643671"/>
    <lineage>
        <taxon>Bacteria</taxon>
        <taxon>Pseudomonadati</taxon>
        <taxon>Bacteroidota</taxon>
        <taxon>Cytophagia</taxon>
        <taxon>Cytophagales</taxon>
        <taxon>Spirosomataceae</taxon>
        <taxon>Larkinella</taxon>
    </lineage>
</organism>
<keyword evidence="3" id="KW-1185">Reference proteome</keyword>
<dbReference type="RefSeq" id="WP_111626498.1">
    <property type="nucleotide sequence ID" value="NZ_QLMC01000001.1"/>
</dbReference>
<comment type="caution">
    <text evidence="2">The sequence shown here is derived from an EMBL/GenBank/DDBJ whole genome shotgun (WGS) entry which is preliminary data.</text>
</comment>
<evidence type="ECO:0000313" key="2">
    <source>
        <dbReference type="EMBL" id="RAK02287.1"/>
    </source>
</evidence>
<proteinExistence type="predicted"/>
<dbReference type="InterPro" id="IPR031329">
    <property type="entry name" value="NEUT/ALK_ceramidase_N"/>
</dbReference>
<evidence type="ECO:0000313" key="3">
    <source>
        <dbReference type="Proteomes" id="UP000248790"/>
    </source>
</evidence>
<dbReference type="Pfam" id="PF04734">
    <property type="entry name" value="Ceramidase_alk"/>
    <property type="match status" value="1"/>
</dbReference>
<protein>
    <submittedName>
        <fullName evidence="2">Neutral/alkaline ceramidase-like enzyme</fullName>
    </submittedName>
</protein>
<accession>A0A327X5H3</accession>
<dbReference type="OrthoDB" id="337762at2"/>
<reference evidence="2 3" key="1">
    <citation type="submission" date="2018-06" db="EMBL/GenBank/DDBJ databases">
        <title>Genomic Encyclopedia of Archaeal and Bacterial Type Strains, Phase II (KMG-II): from individual species to whole genera.</title>
        <authorList>
            <person name="Goeker M."/>
        </authorList>
    </citation>
    <scope>NUCLEOTIDE SEQUENCE [LARGE SCALE GENOMIC DNA]</scope>
    <source>
        <strain evidence="2 3">DSM 21851</strain>
    </source>
</reference>